<evidence type="ECO:0000259" key="1">
    <source>
        <dbReference type="Pfam" id="PF00501"/>
    </source>
</evidence>
<keyword evidence="3" id="KW-0436">Ligase</keyword>
<dbReference type="EMBL" id="CP010537">
    <property type="protein sequence ID" value="AJG22924.1"/>
    <property type="molecule type" value="Genomic_DNA"/>
</dbReference>
<dbReference type="Pfam" id="PF00501">
    <property type="entry name" value="AMP-binding"/>
    <property type="match status" value="1"/>
</dbReference>
<dbReference type="PROSITE" id="PS00455">
    <property type="entry name" value="AMP_BINDING"/>
    <property type="match status" value="1"/>
</dbReference>
<dbReference type="InterPro" id="IPR025110">
    <property type="entry name" value="AMP-bd_C"/>
</dbReference>
<dbReference type="KEGG" id="cbw:RR42_s1336"/>
<feature type="domain" description="AMP-dependent synthetase/ligase" evidence="1">
    <location>
        <begin position="16"/>
        <end position="373"/>
    </location>
</feature>
<dbReference type="PANTHER" id="PTHR43767:SF10">
    <property type="entry name" value="SURFACTIN SYNTHASE SUBUNIT 1"/>
    <property type="match status" value="1"/>
</dbReference>
<feature type="domain" description="AMP-binding enzyme C-terminal" evidence="2">
    <location>
        <begin position="429"/>
        <end position="503"/>
    </location>
</feature>
<dbReference type="Gene3D" id="3.40.50.12780">
    <property type="entry name" value="N-terminal domain of ligase-like"/>
    <property type="match status" value="1"/>
</dbReference>
<evidence type="ECO:0000313" key="4">
    <source>
        <dbReference type="Proteomes" id="UP000031843"/>
    </source>
</evidence>
<organism evidence="3 4">
    <name type="scientific">Cupriavidus basilensis</name>
    <dbReference type="NCBI Taxonomy" id="68895"/>
    <lineage>
        <taxon>Bacteria</taxon>
        <taxon>Pseudomonadati</taxon>
        <taxon>Pseudomonadota</taxon>
        <taxon>Betaproteobacteria</taxon>
        <taxon>Burkholderiales</taxon>
        <taxon>Burkholderiaceae</taxon>
        <taxon>Cupriavidus</taxon>
    </lineage>
</organism>
<dbReference type="SUPFAM" id="SSF56801">
    <property type="entry name" value="Acetyl-CoA synthetase-like"/>
    <property type="match status" value="1"/>
</dbReference>
<dbReference type="EC" id="6.2.1.3" evidence="3"/>
<accession>A0A0C4YLM3</accession>
<evidence type="ECO:0000259" key="2">
    <source>
        <dbReference type="Pfam" id="PF13193"/>
    </source>
</evidence>
<dbReference type="InterPro" id="IPR020845">
    <property type="entry name" value="AMP-binding_CS"/>
</dbReference>
<dbReference type="InterPro" id="IPR042099">
    <property type="entry name" value="ANL_N_sf"/>
</dbReference>
<dbReference type="Gene3D" id="3.30.300.30">
    <property type="match status" value="1"/>
</dbReference>
<dbReference type="RefSeq" id="WP_043354587.1">
    <property type="nucleotide sequence ID" value="NZ_CP010537.1"/>
</dbReference>
<dbReference type="Pfam" id="PF13193">
    <property type="entry name" value="AMP-binding_C"/>
    <property type="match status" value="1"/>
</dbReference>
<dbReference type="InterPro" id="IPR045851">
    <property type="entry name" value="AMP-bd_C_sf"/>
</dbReference>
<dbReference type="Proteomes" id="UP000031843">
    <property type="component" value="Chromosome secondary"/>
</dbReference>
<dbReference type="AlphaFoldDB" id="A0A0C4YLM3"/>
<name>A0A0C4YLM3_9BURK</name>
<evidence type="ECO:0000313" key="3">
    <source>
        <dbReference type="EMBL" id="AJG22924.1"/>
    </source>
</evidence>
<dbReference type="PANTHER" id="PTHR43767">
    <property type="entry name" value="LONG-CHAIN-FATTY-ACID--COA LIGASE"/>
    <property type="match status" value="1"/>
</dbReference>
<keyword evidence="4" id="KW-1185">Reference proteome</keyword>
<dbReference type="InterPro" id="IPR000873">
    <property type="entry name" value="AMP-dep_synth/lig_dom"/>
</dbReference>
<gene>
    <name evidence="3" type="ORF">RR42_s1336</name>
</gene>
<protein>
    <submittedName>
        <fullName evidence="3">Long-chain-fatty-acid--CoA ligase</fullName>
        <ecNumber evidence="3">6.2.1.3</ecNumber>
    </submittedName>
</protein>
<dbReference type="GO" id="GO:0004467">
    <property type="term" value="F:long-chain fatty acid-CoA ligase activity"/>
    <property type="evidence" value="ECO:0007669"/>
    <property type="project" value="UniProtKB-EC"/>
</dbReference>
<dbReference type="OrthoDB" id="9766486at2"/>
<reference evidence="3 4" key="1">
    <citation type="journal article" date="2015" name="Genome Announc.">
        <title>Complete Genome Sequence of Cupriavidus basilensis 4G11, Isolated from the Oak Ridge Field Research Center Site.</title>
        <authorList>
            <person name="Ray J."/>
            <person name="Waters R.J."/>
            <person name="Skerker J.M."/>
            <person name="Kuehl J.V."/>
            <person name="Price M.N."/>
            <person name="Huang J."/>
            <person name="Chakraborty R."/>
            <person name="Arkin A.P."/>
            <person name="Deutschbauer A."/>
        </authorList>
    </citation>
    <scope>NUCLEOTIDE SEQUENCE [LARGE SCALE GENOMIC DNA]</scope>
    <source>
        <strain evidence="3">4G11</strain>
    </source>
</reference>
<dbReference type="InterPro" id="IPR050237">
    <property type="entry name" value="ATP-dep_AMP-bd_enzyme"/>
</dbReference>
<proteinExistence type="predicted"/>
<dbReference type="STRING" id="68895.RR42_s1336"/>
<sequence length="517" mass="55619">MSPTSTDFTPLAALVDAQAALRPRHPAVVLDERSVDFASLNRLADRVAAALQRDGVPAQGAVAICAATSIEYVAAFLGSLRAGVTVAPLSPSLNPQTLRAMVQDSGACRLLIDASTHQALHGLEAELGIPCIALDDSHAGIAFGQWLAPEHARPAAVDVQPDWAFNLIYSSGTTGVPKGIIQPFGMRSSHVQRATQGGYGPDTVALLSTPLYSNTTLVSLFPTLSLGGTVVLMRKFDAGQYLALAARHRVTHTMLVPVQYQRILAHPDFASTDLSSFRYKFCTSAPFSAALKAQVLARWPGALIEYYGMTEGGGRCELRAHEHPDKLHTVGRPSPDTDMRLLDDQGRELPADAPRDAPGEIVGHSPAMMSGYHNHPAKTAEAEWFDATGKRFIRTGDVGYFDADGFLILMDRKKDMVISGGFNIYPSDIEAVLLEHPDIADAAVVGVPSERWGETPVAFVVLQPGAIAQAAALLDWVNGRLEKMQRLAALELSQELPRNAIGKVLKRDLRDQYGRAP</sequence>